<evidence type="ECO:0008006" key="3">
    <source>
        <dbReference type="Google" id="ProtNLM"/>
    </source>
</evidence>
<name>A0A1X7UZX8_AMPQE</name>
<proteinExistence type="predicted"/>
<keyword evidence="1" id="KW-0472">Membrane</keyword>
<evidence type="ECO:0000313" key="2">
    <source>
        <dbReference type="EnsemblMetazoa" id="Aqu2.1.33328_001"/>
    </source>
</evidence>
<keyword evidence="1" id="KW-1133">Transmembrane helix</keyword>
<feature type="transmembrane region" description="Helical" evidence="1">
    <location>
        <begin position="381"/>
        <end position="406"/>
    </location>
</feature>
<organism evidence="2">
    <name type="scientific">Amphimedon queenslandica</name>
    <name type="common">Sponge</name>
    <dbReference type="NCBI Taxonomy" id="400682"/>
    <lineage>
        <taxon>Eukaryota</taxon>
        <taxon>Metazoa</taxon>
        <taxon>Porifera</taxon>
        <taxon>Demospongiae</taxon>
        <taxon>Heteroscleromorpha</taxon>
        <taxon>Haplosclerida</taxon>
        <taxon>Niphatidae</taxon>
        <taxon>Amphimedon</taxon>
    </lineage>
</organism>
<feature type="transmembrane region" description="Helical" evidence="1">
    <location>
        <begin position="296"/>
        <end position="313"/>
    </location>
</feature>
<dbReference type="OrthoDB" id="5989148at2759"/>
<protein>
    <recommendedName>
        <fullName evidence="3">TRP C-terminal domain-containing protein</fullName>
    </recommendedName>
</protein>
<keyword evidence="1" id="KW-0812">Transmembrane</keyword>
<feature type="transmembrane region" description="Helical" evidence="1">
    <location>
        <begin position="206"/>
        <end position="227"/>
    </location>
</feature>
<reference evidence="2" key="1">
    <citation type="submission" date="2017-05" db="UniProtKB">
        <authorList>
            <consortium name="EnsemblMetazoa"/>
        </authorList>
    </citation>
    <scope>IDENTIFICATION</scope>
</reference>
<feature type="transmembrane region" description="Helical" evidence="1">
    <location>
        <begin position="350"/>
        <end position="369"/>
    </location>
</feature>
<feature type="transmembrane region" description="Helical" evidence="1">
    <location>
        <begin position="151"/>
        <end position="172"/>
    </location>
</feature>
<evidence type="ECO:0000256" key="1">
    <source>
        <dbReference type="SAM" id="Phobius"/>
    </source>
</evidence>
<dbReference type="InParanoid" id="A0A1X7UZX8"/>
<accession>A0A1X7UZX8</accession>
<feature type="transmembrane region" description="Helical" evidence="1">
    <location>
        <begin position="319"/>
        <end position="338"/>
    </location>
</feature>
<dbReference type="EnsemblMetazoa" id="Aqu2.1.33328_001">
    <property type="protein sequence ID" value="Aqu2.1.33328_001"/>
    <property type="gene ID" value="Aqu2.1.33328"/>
</dbReference>
<feature type="transmembrane region" description="Helical" evidence="1">
    <location>
        <begin position="85"/>
        <end position="105"/>
    </location>
</feature>
<dbReference type="AlphaFoldDB" id="A0A1X7UZX8"/>
<sequence length="439" mass="50977">MFFILYFTNFSLASGYLNGAIFFAQTITTSLDISGNGEVPLRNATDASDVLVQVYDVLYLVWNLDFIEPIKYCLAPGLSMNSIFAIQYFVALLPLFFVFLIFIYHRCGDRIELSRFCCLNPLKRCYEIINDRWGKFKIYAEIRPEKSLRNVLASCILLAYTRCALNTCYILYPAQLFDASHNNITTVSYFDASTKYGQSTEHLVCVIIAVLVLMIFLLPVPPFLFFCRYRNSSRILYLNIILKSLQHDFKDGSIVDDSEDEEDLDIATELNHNKATVFQHLSMLCVKDSFFVDLRWVSSLYFTMRIAMILAYITTSTFIAQVLIQQVLLCIMVTIILVLQPYKKRVHNQIDGCIFLLIIIINSITLYQYTLSISMENLSLFAFIIQYILVYLPMIWIAVYIIWRVIKLFKLVKRNKSTYQRMDMVTTASREVFTEIPKY</sequence>